<evidence type="ECO:0000313" key="1">
    <source>
        <dbReference type="EMBL" id="APZ51231.1"/>
    </source>
</evidence>
<organism evidence="1 2">
    <name type="scientific">Salipiger abyssi</name>
    <dbReference type="NCBI Taxonomy" id="1250539"/>
    <lineage>
        <taxon>Bacteria</taxon>
        <taxon>Pseudomonadati</taxon>
        <taxon>Pseudomonadota</taxon>
        <taxon>Alphaproteobacteria</taxon>
        <taxon>Rhodobacterales</taxon>
        <taxon>Roseobacteraceae</taxon>
        <taxon>Salipiger</taxon>
    </lineage>
</organism>
<dbReference type="STRING" id="1250539.Ga0080574_TMP897"/>
<gene>
    <name evidence="1" type="ORF">Ga0080574_TMP897</name>
</gene>
<dbReference type="OrthoDB" id="8452228at2"/>
<accession>A0A1P8UPD1</accession>
<dbReference type="Proteomes" id="UP000187059">
    <property type="component" value="Chromosome"/>
</dbReference>
<evidence type="ECO:0000313" key="2">
    <source>
        <dbReference type="Proteomes" id="UP000187059"/>
    </source>
</evidence>
<dbReference type="KEGG" id="paby:Ga0080574_TMP897"/>
<name>A0A1P8UPD1_9RHOB</name>
<proteinExistence type="predicted"/>
<dbReference type="NCBIfam" id="TIGR01560">
    <property type="entry name" value="put_DNA_pack"/>
    <property type="match status" value="1"/>
</dbReference>
<protein>
    <submittedName>
        <fullName evidence="1">Phage gp6-like head-tail connector protein</fullName>
    </submittedName>
</protein>
<dbReference type="EMBL" id="CP015093">
    <property type="protein sequence ID" value="APZ51231.1"/>
    <property type="molecule type" value="Genomic_DNA"/>
</dbReference>
<dbReference type="AlphaFoldDB" id="A0A1P8UPD1"/>
<sequence>MSITVAEAKAHLNIGFDDDDTLIGGLLSAATTHAERYLRREFAVEYPDGLPAPIRTAILQHVAAMFRDREATQEGPLTEPPLLWKDLLSSYRVFS</sequence>
<reference evidence="1 2" key="1">
    <citation type="submission" date="2016-04" db="EMBL/GenBank/DDBJ databases">
        <title>Deep-sea bacteria in the southern Pacific.</title>
        <authorList>
            <person name="Tang K."/>
        </authorList>
    </citation>
    <scope>NUCLEOTIDE SEQUENCE [LARGE SCALE GENOMIC DNA]</scope>
    <source>
        <strain evidence="1 2">JLT2014</strain>
    </source>
</reference>
<dbReference type="InterPro" id="IPR006450">
    <property type="entry name" value="Phage_HK97_gp6-like"/>
</dbReference>
<keyword evidence="2" id="KW-1185">Reference proteome</keyword>
<dbReference type="Gene3D" id="1.10.3230.30">
    <property type="entry name" value="Phage gp6-like head-tail connector protein"/>
    <property type="match status" value="1"/>
</dbReference>
<dbReference type="CDD" id="cd08054">
    <property type="entry name" value="gp6"/>
    <property type="match status" value="1"/>
</dbReference>
<dbReference type="Pfam" id="PF05135">
    <property type="entry name" value="Phage_connect_1"/>
    <property type="match status" value="1"/>
</dbReference>
<dbReference type="InterPro" id="IPR021146">
    <property type="entry name" value="Phage_gp6-like_head-tail"/>
</dbReference>
<dbReference type="RefSeq" id="WP_076695586.1">
    <property type="nucleotide sequence ID" value="NZ_CP015093.1"/>
</dbReference>